<dbReference type="Pfam" id="PF01019">
    <property type="entry name" value="G_glu_transpept"/>
    <property type="match status" value="1"/>
</dbReference>
<dbReference type="Proteomes" id="UP000261500">
    <property type="component" value="Unplaced"/>
</dbReference>
<evidence type="ECO:0000313" key="2">
    <source>
        <dbReference type="Proteomes" id="UP000261500"/>
    </source>
</evidence>
<reference evidence="1" key="1">
    <citation type="submission" date="2025-08" db="UniProtKB">
        <authorList>
            <consortium name="Ensembl"/>
        </authorList>
    </citation>
    <scope>IDENTIFICATION</scope>
</reference>
<evidence type="ECO:0000313" key="1">
    <source>
        <dbReference type="Ensembl" id="ENSPLAP00000024743.1"/>
    </source>
</evidence>
<dbReference type="Ensembl" id="ENSPLAT00000002628.1">
    <property type="protein sequence ID" value="ENSPLAP00000024743.1"/>
    <property type="gene ID" value="ENSPLAG00000011215.1"/>
</dbReference>
<dbReference type="InterPro" id="IPR000101">
    <property type="entry name" value="GGT_peptidase"/>
</dbReference>
<dbReference type="AlphaFoldDB" id="A0A3B3VI95"/>
<organism evidence="1 2">
    <name type="scientific">Poecilia latipinna</name>
    <name type="common">sailfin molly</name>
    <dbReference type="NCBI Taxonomy" id="48699"/>
    <lineage>
        <taxon>Eukaryota</taxon>
        <taxon>Metazoa</taxon>
        <taxon>Chordata</taxon>
        <taxon>Craniata</taxon>
        <taxon>Vertebrata</taxon>
        <taxon>Euteleostomi</taxon>
        <taxon>Actinopterygii</taxon>
        <taxon>Neopterygii</taxon>
        <taxon>Teleostei</taxon>
        <taxon>Neoteleostei</taxon>
        <taxon>Acanthomorphata</taxon>
        <taxon>Ovalentaria</taxon>
        <taxon>Atherinomorphae</taxon>
        <taxon>Cyprinodontiformes</taxon>
        <taxon>Poeciliidae</taxon>
        <taxon>Poeciliinae</taxon>
        <taxon>Poecilia</taxon>
    </lineage>
</organism>
<dbReference type="GO" id="GO:0036374">
    <property type="term" value="F:glutathione hydrolase activity"/>
    <property type="evidence" value="ECO:0007669"/>
    <property type="project" value="InterPro"/>
</dbReference>
<keyword evidence="2" id="KW-1185">Reference proteome</keyword>
<dbReference type="PANTHER" id="PTHR11686">
    <property type="entry name" value="GAMMA GLUTAMYL TRANSPEPTIDASE"/>
    <property type="match status" value="1"/>
</dbReference>
<dbReference type="GeneTree" id="ENSGT00940000156917"/>
<dbReference type="PANTHER" id="PTHR11686:SF54">
    <property type="entry name" value="GLUTATHIONE HYDROLASE 7"/>
    <property type="match status" value="1"/>
</dbReference>
<name>A0A3B3VI95_9TELE</name>
<dbReference type="GO" id="GO:0006751">
    <property type="term" value="P:glutathione catabolic process"/>
    <property type="evidence" value="ECO:0007669"/>
    <property type="project" value="InterPro"/>
</dbReference>
<proteinExistence type="predicted"/>
<dbReference type="GO" id="GO:0005886">
    <property type="term" value="C:plasma membrane"/>
    <property type="evidence" value="ECO:0007669"/>
    <property type="project" value="TreeGrafter"/>
</dbReference>
<sequence length="466" mass="51249">VYAVCSIFAIGVTIQLPITVSPQGFIKGAVSDHERCTALTEKVLRDHGSSVVAALCLGVVHPHVSGVGGGGVMLIHNACWNQTEVINFQGSAPKTLTEDVVQNASDIKVSYLHTLWDDVVSRVADVARDGFNPETEKLAGRFRDILIPNGQTLRLRLGSYPRMPSLAEVLEAGLGTFIEEKVIFVQGNGGVLTREEIHNYTVEVQQPMEGKKWYSHFLTFIYLSPPPSVGAVLISAPNLEQCFSTIFGPQRMPHASTSTIYPFPNGQLTGQVEVMGPDDLMVSVASGPFVGRIITESGVILKSLILDFFWPNQRTGQPQSNQLGKRPLTFLRPAVMVLTWNKCGTYMALSLRLEMLCNPQLFSAICELTPGDLVVIRYKKGHVPGMVKNLMQIGKKESKDDLNMLGFEVEFVVSLSAFLFPQLTHKLILSCMLMNHEQIIPYGLSKIVQRLSARLSCLQNVTCKHA</sequence>
<dbReference type="PRINTS" id="PR01210">
    <property type="entry name" value="GGTRANSPTASE"/>
</dbReference>
<reference evidence="1" key="2">
    <citation type="submission" date="2025-09" db="UniProtKB">
        <authorList>
            <consortium name="Ensembl"/>
        </authorList>
    </citation>
    <scope>IDENTIFICATION</scope>
</reference>
<dbReference type="InterPro" id="IPR029055">
    <property type="entry name" value="Ntn_hydrolases_N"/>
</dbReference>
<dbReference type="SUPFAM" id="SSF56235">
    <property type="entry name" value="N-terminal nucleophile aminohydrolases (Ntn hydrolases)"/>
    <property type="match status" value="1"/>
</dbReference>
<protein>
    <submittedName>
        <fullName evidence="1">Uncharacterized protein</fullName>
    </submittedName>
</protein>
<dbReference type="STRING" id="48699.ENSPLAP00000024743"/>
<accession>A0A3B3VI95</accession>